<dbReference type="InterPro" id="IPR024047">
    <property type="entry name" value="MM3350-like_sf"/>
</dbReference>
<feature type="domain" description="Plasmid pRiA4b Orf3-like" evidence="2">
    <location>
        <begin position="51"/>
        <end position="94"/>
    </location>
</feature>
<name>A0A5N5CUG6_9PEZI</name>
<evidence type="ECO:0000313" key="3">
    <source>
        <dbReference type="EMBL" id="KAB2568984.1"/>
    </source>
</evidence>
<organism evidence="3 4">
    <name type="scientific">Lasiodiplodia theobromae</name>
    <dbReference type="NCBI Taxonomy" id="45133"/>
    <lineage>
        <taxon>Eukaryota</taxon>
        <taxon>Fungi</taxon>
        <taxon>Dikarya</taxon>
        <taxon>Ascomycota</taxon>
        <taxon>Pezizomycotina</taxon>
        <taxon>Dothideomycetes</taxon>
        <taxon>Dothideomycetes incertae sedis</taxon>
        <taxon>Botryosphaeriales</taxon>
        <taxon>Botryosphaeriaceae</taxon>
        <taxon>Lasiodiplodia</taxon>
    </lineage>
</organism>
<dbReference type="AlphaFoldDB" id="A0A5N5CUG6"/>
<reference evidence="3 4" key="1">
    <citation type="journal article" date="2019" name="Sci. Rep.">
        <title>A multi-omics analysis of the grapevine pathogen Lasiodiplodia theobromae reveals that temperature affects the expression of virulence- and pathogenicity-related genes.</title>
        <authorList>
            <person name="Felix C."/>
            <person name="Meneses R."/>
            <person name="Goncalves M.F.M."/>
            <person name="Tilleman L."/>
            <person name="Duarte A.S."/>
            <person name="Jorrin-Novo J.V."/>
            <person name="Van de Peer Y."/>
            <person name="Deforce D."/>
            <person name="Van Nieuwerburgh F."/>
            <person name="Esteves A.C."/>
            <person name="Alves A."/>
        </authorList>
    </citation>
    <scope>NUCLEOTIDE SEQUENCE [LARGE SCALE GENOMIC DNA]</scope>
    <source>
        <strain evidence="3 4">LA-SOL3</strain>
    </source>
</reference>
<dbReference type="SUPFAM" id="SSF159941">
    <property type="entry name" value="MM3350-like"/>
    <property type="match status" value="1"/>
</dbReference>
<proteinExistence type="predicted"/>
<keyword evidence="4" id="KW-1185">Reference proteome</keyword>
<gene>
    <name evidence="3" type="ORF">DBV05_g12342</name>
</gene>
<evidence type="ECO:0000313" key="4">
    <source>
        <dbReference type="Proteomes" id="UP000325902"/>
    </source>
</evidence>
<accession>A0A5N5CUG6</accession>
<dbReference type="EMBL" id="VCHE01000243">
    <property type="protein sequence ID" value="KAB2568984.1"/>
    <property type="molecule type" value="Genomic_DNA"/>
</dbReference>
<dbReference type="InterPro" id="IPR012912">
    <property type="entry name" value="Plasmid_pRiA4b_Orf3-like"/>
</dbReference>
<feature type="region of interest" description="Disordered" evidence="1">
    <location>
        <begin position="1"/>
        <end position="33"/>
    </location>
</feature>
<feature type="compositionally biased region" description="Polar residues" evidence="1">
    <location>
        <begin position="9"/>
        <end position="31"/>
    </location>
</feature>
<evidence type="ECO:0000256" key="1">
    <source>
        <dbReference type="SAM" id="MobiDB-lite"/>
    </source>
</evidence>
<comment type="caution">
    <text evidence="3">The sequence shown here is derived from an EMBL/GenBank/DDBJ whole genome shotgun (WGS) entry which is preliminary data.</text>
</comment>
<sequence length="321" mass="36967">MSNGHDTDLSASTGSNRSTTVAPPKTSNQTLIPPLKPDDSYYIEVGPIGTVNPAVSRTLCVPANLRFDQLHTVIQIAFDLRSDPYYQFNISRKGAWLDQRDIKYFANFVPSAVWKRARTRMADEALIHDGFWGIGRNEAGQLIDYFYVYGANPNSGRGGWAWRITVLRRGRFHNIRSSLHVPELDFTQRTFCAGGTGHTIAENCKGPAHWERLKVACRAGSRDEHTYRSLDSGRVWRDEDDKLRRWFEKNCFNGHSLYPYGLNPDAWDIFDVNARLRENRRLPRRLRSRAVRMSRRMVEQFSGERVDKWGGLSWREAWRGA</sequence>
<dbReference type="Pfam" id="PF07929">
    <property type="entry name" value="PRiA4_ORF3"/>
    <property type="match status" value="1"/>
</dbReference>
<dbReference type="Gene3D" id="3.10.290.30">
    <property type="entry name" value="MM3350-like"/>
    <property type="match status" value="1"/>
</dbReference>
<protein>
    <recommendedName>
        <fullName evidence="2">Plasmid pRiA4b Orf3-like domain-containing protein</fullName>
    </recommendedName>
</protein>
<dbReference type="Proteomes" id="UP000325902">
    <property type="component" value="Unassembled WGS sequence"/>
</dbReference>
<evidence type="ECO:0000259" key="2">
    <source>
        <dbReference type="Pfam" id="PF07929"/>
    </source>
</evidence>